<accession>A0A0E9WET9</accession>
<reference evidence="1" key="1">
    <citation type="submission" date="2014-11" db="EMBL/GenBank/DDBJ databases">
        <authorList>
            <person name="Amaro Gonzalez C."/>
        </authorList>
    </citation>
    <scope>NUCLEOTIDE SEQUENCE</scope>
</reference>
<dbReference type="AlphaFoldDB" id="A0A0E9WET9"/>
<proteinExistence type="predicted"/>
<protein>
    <submittedName>
        <fullName evidence="1">Uncharacterized protein</fullName>
    </submittedName>
</protein>
<dbReference type="EMBL" id="GBXM01019776">
    <property type="protein sequence ID" value="JAH88801.1"/>
    <property type="molecule type" value="Transcribed_RNA"/>
</dbReference>
<reference evidence="1" key="2">
    <citation type="journal article" date="2015" name="Fish Shellfish Immunol.">
        <title>Early steps in the European eel (Anguilla anguilla)-Vibrio vulnificus interaction in the gills: Role of the RtxA13 toxin.</title>
        <authorList>
            <person name="Callol A."/>
            <person name="Pajuelo D."/>
            <person name="Ebbesson L."/>
            <person name="Teles M."/>
            <person name="MacKenzie S."/>
            <person name="Amaro C."/>
        </authorList>
    </citation>
    <scope>NUCLEOTIDE SEQUENCE</scope>
</reference>
<organism evidence="1">
    <name type="scientific">Anguilla anguilla</name>
    <name type="common">European freshwater eel</name>
    <name type="synonym">Muraena anguilla</name>
    <dbReference type="NCBI Taxonomy" id="7936"/>
    <lineage>
        <taxon>Eukaryota</taxon>
        <taxon>Metazoa</taxon>
        <taxon>Chordata</taxon>
        <taxon>Craniata</taxon>
        <taxon>Vertebrata</taxon>
        <taxon>Euteleostomi</taxon>
        <taxon>Actinopterygii</taxon>
        <taxon>Neopterygii</taxon>
        <taxon>Teleostei</taxon>
        <taxon>Anguilliformes</taxon>
        <taxon>Anguillidae</taxon>
        <taxon>Anguilla</taxon>
    </lineage>
</organism>
<name>A0A0E9WET9_ANGAN</name>
<sequence>MILTLKLTRPNATSPEKLEFPTDNYDFVGSFRSTQLVIFDIFDSS</sequence>
<evidence type="ECO:0000313" key="1">
    <source>
        <dbReference type="EMBL" id="JAH88801.1"/>
    </source>
</evidence>